<dbReference type="InterPro" id="IPR036909">
    <property type="entry name" value="Cyt_c-like_dom_sf"/>
</dbReference>
<evidence type="ECO:0000256" key="3">
    <source>
        <dbReference type="ARBA" id="ARBA00022475"/>
    </source>
</evidence>
<dbReference type="GO" id="GO:0046872">
    <property type="term" value="F:metal ion binding"/>
    <property type="evidence" value="ECO:0007669"/>
    <property type="project" value="UniProtKB-KW"/>
</dbReference>
<dbReference type="FunFam" id="1.10.760.10:FF:000026">
    <property type="entry name" value="Cytochrome C, membrane-bound"/>
    <property type="match status" value="1"/>
</dbReference>
<dbReference type="PROSITE" id="PS51257">
    <property type="entry name" value="PROKAR_LIPOPROTEIN"/>
    <property type="match status" value="1"/>
</dbReference>
<name>A0A840YWP2_9SPHN</name>
<gene>
    <name evidence="14" type="ORF">FHR23_001048</name>
</gene>
<keyword evidence="8" id="KW-1133">Transmembrane helix</keyword>
<dbReference type="AlphaFoldDB" id="A0A840YWP2"/>
<evidence type="ECO:0000256" key="1">
    <source>
        <dbReference type="ARBA" id="ARBA00004162"/>
    </source>
</evidence>
<dbReference type="GO" id="GO:0009055">
    <property type="term" value="F:electron transfer activity"/>
    <property type="evidence" value="ECO:0007669"/>
    <property type="project" value="InterPro"/>
</dbReference>
<evidence type="ECO:0000256" key="8">
    <source>
        <dbReference type="ARBA" id="ARBA00022989"/>
    </source>
</evidence>
<feature type="region of interest" description="Disordered" evidence="12">
    <location>
        <begin position="181"/>
        <end position="228"/>
    </location>
</feature>
<dbReference type="EMBL" id="JACIJI010000001">
    <property type="protein sequence ID" value="MBB5718141.1"/>
    <property type="molecule type" value="Genomic_DNA"/>
</dbReference>
<keyword evidence="10" id="KW-0472">Membrane</keyword>
<dbReference type="Pfam" id="PF00034">
    <property type="entry name" value="Cytochrom_C"/>
    <property type="match status" value="1"/>
</dbReference>
<dbReference type="InterPro" id="IPR009056">
    <property type="entry name" value="Cyt_c-like_dom"/>
</dbReference>
<evidence type="ECO:0000256" key="2">
    <source>
        <dbReference type="ARBA" id="ARBA00022448"/>
    </source>
</evidence>
<dbReference type="PROSITE" id="PS51007">
    <property type="entry name" value="CYTC"/>
    <property type="match status" value="1"/>
</dbReference>
<dbReference type="GO" id="GO:0020037">
    <property type="term" value="F:heme binding"/>
    <property type="evidence" value="ECO:0007669"/>
    <property type="project" value="InterPro"/>
</dbReference>
<comment type="caution">
    <text evidence="14">The sequence shown here is derived from an EMBL/GenBank/DDBJ whole genome shotgun (WGS) entry which is preliminary data.</text>
</comment>
<dbReference type="SUPFAM" id="SSF46626">
    <property type="entry name" value="Cytochrome c"/>
    <property type="match status" value="1"/>
</dbReference>
<proteinExistence type="predicted"/>
<comment type="subcellular location">
    <subcellularLocation>
        <location evidence="1">Cell membrane</location>
        <topology evidence="1">Single-pass membrane protein</topology>
    </subcellularLocation>
</comment>
<organism evidence="14 15">
    <name type="scientific">Stakelama sediminis</name>
    <dbReference type="NCBI Taxonomy" id="463200"/>
    <lineage>
        <taxon>Bacteria</taxon>
        <taxon>Pseudomonadati</taxon>
        <taxon>Pseudomonadota</taxon>
        <taxon>Alphaproteobacteria</taxon>
        <taxon>Sphingomonadales</taxon>
        <taxon>Sphingomonadaceae</taxon>
        <taxon>Stakelama</taxon>
    </lineage>
</organism>
<evidence type="ECO:0000256" key="9">
    <source>
        <dbReference type="ARBA" id="ARBA00023004"/>
    </source>
</evidence>
<evidence type="ECO:0000256" key="7">
    <source>
        <dbReference type="ARBA" id="ARBA00022982"/>
    </source>
</evidence>
<evidence type="ECO:0000256" key="11">
    <source>
        <dbReference type="PROSITE-ProRule" id="PRU00433"/>
    </source>
</evidence>
<dbReference type="InterPro" id="IPR002327">
    <property type="entry name" value="Cyt_c_1A/1B"/>
</dbReference>
<feature type="compositionally biased region" description="Low complexity" evidence="12">
    <location>
        <begin position="181"/>
        <end position="195"/>
    </location>
</feature>
<sequence length="228" mass="23406">MDNRTNTIAGWILAACVAALGLSIASGMIFHEEKPEKMGYPVKSAEPEGGGAAAPEVPFATLLASADPDKGKQVFNKCAACHTINQGGPNGIGPNLYATVGDPIGHGKRGFAFSDALKNKGGNWTFDQLNEWLTSPRKFAPGTKMTFAGLPKAQDRADVIAYLNAQGSNLPLPKAPEKAIAGADNADAPANDSGPLPTAGIQNRATLAPGAPSNDPQAAVQAAKHPGD</sequence>
<dbReference type="Proteomes" id="UP000554342">
    <property type="component" value="Unassembled WGS sequence"/>
</dbReference>
<feature type="domain" description="Cytochrome c" evidence="13">
    <location>
        <begin position="66"/>
        <end position="167"/>
    </location>
</feature>
<keyword evidence="4 11" id="KW-0349">Heme</keyword>
<evidence type="ECO:0000256" key="10">
    <source>
        <dbReference type="ARBA" id="ARBA00023136"/>
    </source>
</evidence>
<keyword evidence="5" id="KW-0812">Transmembrane</keyword>
<evidence type="ECO:0000313" key="14">
    <source>
        <dbReference type="EMBL" id="MBB5718141.1"/>
    </source>
</evidence>
<evidence type="ECO:0000256" key="5">
    <source>
        <dbReference type="ARBA" id="ARBA00022692"/>
    </source>
</evidence>
<reference evidence="14 15" key="1">
    <citation type="submission" date="2020-08" db="EMBL/GenBank/DDBJ databases">
        <title>Genomic Encyclopedia of Type Strains, Phase IV (KMG-IV): sequencing the most valuable type-strain genomes for metagenomic binning, comparative biology and taxonomic classification.</title>
        <authorList>
            <person name="Goeker M."/>
        </authorList>
    </citation>
    <scope>NUCLEOTIDE SEQUENCE [LARGE SCALE GENOMIC DNA]</scope>
    <source>
        <strain evidence="14 15">DSM 27203</strain>
    </source>
</reference>
<keyword evidence="3" id="KW-1003">Cell membrane</keyword>
<keyword evidence="2" id="KW-0813">Transport</keyword>
<evidence type="ECO:0000259" key="13">
    <source>
        <dbReference type="PROSITE" id="PS51007"/>
    </source>
</evidence>
<evidence type="ECO:0000256" key="6">
    <source>
        <dbReference type="ARBA" id="ARBA00022723"/>
    </source>
</evidence>
<keyword evidence="15" id="KW-1185">Reference proteome</keyword>
<protein>
    <submittedName>
        <fullName evidence="14">Cytochrome c</fullName>
    </submittedName>
</protein>
<evidence type="ECO:0000313" key="15">
    <source>
        <dbReference type="Proteomes" id="UP000554342"/>
    </source>
</evidence>
<evidence type="ECO:0000256" key="12">
    <source>
        <dbReference type="SAM" id="MobiDB-lite"/>
    </source>
</evidence>
<evidence type="ECO:0000256" key="4">
    <source>
        <dbReference type="ARBA" id="ARBA00022617"/>
    </source>
</evidence>
<dbReference type="GO" id="GO:0005886">
    <property type="term" value="C:plasma membrane"/>
    <property type="evidence" value="ECO:0007669"/>
    <property type="project" value="UniProtKB-SubCell"/>
</dbReference>
<keyword evidence="9 11" id="KW-0408">Iron</keyword>
<accession>A0A840YWP2</accession>
<keyword evidence="7" id="KW-0249">Electron transport</keyword>
<dbReference type="PANTHER" id="PTHR11961">
    <property type="entry name" value="CYTOCHROME C"/>
    <property type="match status" value="1"/>
</dbReference>
<keyword evidence="6 11" id="KW-0479">Metal-binding</keyword>
<dbReference type="RefSeq" id="WP_184001816.1">
    <property type="nucleotide sequence ID" value="NZ_BAABIF010000004.1"/>
</dbReference>
<dbReference type="PRINTS" id="PR00604">
    <property type="entry name" value="CYTCHRMECIAB"/>
</dbReference>
<dbReference type="Gene3D" id="1.10.760.10">
    <property type="entry name" value="Cytochrome c-like domain"/>
    <property type="match status" value="1"/>
</dbReference>